<evidence type="ECO:0000256" key="2">
    <source>
        <dbReference type="ARBA" id="ARBA00022729"/>
    </source>
</evidence>
<evidence type="ECO:0000256" key="3">
    <source>
        <dbReference type="ARBA" id="ARBA00023136"/>
    </source>
</evidence>
<dbReference type="CDD" id="cd00096">
    <property type="entry name" value="Ig"/>
    <property type="match status" value="1"/>
</dbReference>
<dbReference type="PANTHER" id="PTHR12080:SF55">
    <property type="entry name" value="LYMPHOCYTE FUNCTION-ASSOCIATED ANTIGEN 3"/>
    <property type="match status" value="1"/>
</dbReference>
<comment type="subcellular location">
    <subcellularLocation>
        <location evidence="1">Membrane</location>
    </subcellularLocation>
</comment>
<evidence type="ECO:0000259" key="5">
    <source>
        <dbReference type="PROSITE" id="PS50835"/>
    </source>
</evidence>
<dbReference type="InterPro" id="IPR007110">
    <property type="entry name" value="Ig-like_dom"/>
</dbReference>
<dbReference type="Pfam" id="PF13927">
    <property type="entry name" value="Ig_3"/>
    <property type="match status" value="1"/>
</dbReference>
<keyword evidence="7" id="KW-1185">Reference proteome</keyword>
<keyword evidence="2" id="KW-0732">Signal</keyword>
<dbReference type="PANTHER" id="PTHR12080">
    <property type="entry name" value="SIGNALING LYMPHOCYTIC ACTIVATION MOLECULE"/>
    <property type="match status" value="1"/>
</dbReference>
<accession>A0A9D3MIS9</accession>
<keyword evidence="4" id="KW-0325">Glycoprotein</keyword>
<evidence type="ECO:0000313" key="7">
    <source>
        <dbReference type="Proteomes" id="UP001044222"/>
    </source>
</evidence>
<organism evidence="6 7">
    <name type="scientific">Anguilla anguilla</name>
    <name type="common">European freshwater eel</name>
    <name type="synonym">Muraena anguilla</name>
    <dbReference type="NCBI Taxonomy" id="7936"/>
    <lineage>
        <taxon>Eukaryota</taxon>
        <taxon>Metazoa</taxon>
        <taxon>Chordata</taxon>
        <taxon>Craniata</taxon>
        <taxon>Vertebrata</taxon>
        <taxon>Euteleostomi</taxon>
        <taxon>Actinopterygii</taxon>
        <taxon>Neopterygii</taxon>
        <taxon>Teleostei</taxon>
        <taxon>Anguilliformes</taxon>
        <taxon>Anguillidae</taxon>
        <taxon>Anguilla</taxon>
    </lineage>
</organism>
<feature type="domain" description="Ig-like" evidence="5">
    <location>
        <begin position="45"/>
        <end position="131"/>
    </location>
</feature>
<dbReference type="GO" id="GO:0016020">
    <property type="term" value="C:membrane"/>
    <property type="evidence" value="ECO:0007669"/>
    <property type="project" value="UniProtKB-SubCell"/>
</dbReference>
<feature type="non-terminal residue" evidence="6">
    <location>
        <position position="139"/>
    </location>
</feature>
<evidence type="ECO:0000256" key="4">
    <source>
        <dbReference type="ARBA" id="ARBA00023180"/>
    </source>
</evidence>
<comment type="caution">
    <text evidence="6">The sequence shown here is derived from an EMBL/GenBank/DDBJ whole genome shotgun (WGS) entry which is preliminary data.</text>
</comment>
<gene>
    <name evidence="6" type="ORF">ANANG_G00112600</name>
</gene>
<evidence type="ECO:0000256" key="1">
    <source>
        <dbReference type="ARBA" id="ARBA00004370"/>
    </source>
</evidence>
<reference evidence="6" key="1">
    <citation type="submission" date="2021-01" db="EMBL/GenBank/DDBJ databases">
        <title>A chromosome-scale assembly of European eel, Anguilla anguilla.</title>
        <authorList>
            <person name="Henkel C."/>
            <person name="Jong-Raadsen S.A."/>
            <person name="Dufour S."/>
            <person name="Weltzien F.-A."/>
            <person name="Palstra A.P."/>
            <person name="Pelster B."/>
            <person name="Spaink H.P."/>
            <person name="Van Den Thillart G.E."/>
            <person name="Jansen H."/>
            <person name="Zahm M."/>
            <person name="Klopp C."/>
            <person name="Cedric C."/>
            <person name="Louis A."/>
            <person name="Berthelot C."/>
            <person name="Parey E."/>
            <person name="Roest Crollius H."/>
            <person name="Montfort J."/>
            <person name="Robinson-Rechavi M."/>
            <person name="Bucao C."/>
            <person name="Bouchez O."/>
            <person name="Gislard M."/>
            <person name="Lluch J."/>
            <person name="Milhes M."/>
            <person name="Lampietro C."/>
            <person name="Lopez Roques C."/>
            <person name="Donnadieu C."/>
            <person name="Braasch I."/>
            <person name="Desvignes T."/>
            <person name="Postlethwait J."/>
            <person name="Bobe J."/>
            <person name="Guiguen Y."/>
            <person name="Dirks R."/>
        </authorList>
    </citation>
    <scope>NUCLEOTIDE SEQUENCE</scope>
    <source>
        <strain evidence="6">Tag_6206</strain>
        <tissue evidence="6">Liver</tissue>
    </source>
</reference>
<dbReference type="InterPro" id="IPR015631">
    <property type="entry name" value="CD2/SLAM_rcpt"/>
</dbReference>
<sequence length="139" mass="15058">QTLSHTSSPNLTSNLSLPLEIETNSAPYSCVAANPARKETFPVEPEKYCYESVSKPHITSVAIGGRSCSLQCSVQNGREVTLSWRTEGQTLSQTSSLSLSTLSLSLEIEVSNFTYTCVATNPGSEEKTAFHPTQVCRPK</sequence>
<dbReference type="PROSITE" id="PS50835">
    <property type="entry name" value="IG_LIKE"/>
    <property type="match status" value="1"/>
</dbReference>
<dbReference type="Proteomes" id="UP001044222">
    <property type="component" value="Unassembled WGS sequence"/>
</dbReference>
<evidence type="ECO:0000313" key="6">
    <source>
        <dbReference type="EMBL" id="KAG5849594.1"/>
    </source>
</evidence>
<proteinExistence type="predicted"/>
<name>A0A9D3MIS9_ANGAN</name>
<dbReference type="Gene3D" id="2.60.40.10">
    <property type="entry name" value="Immunoglobulins"/>
    <property type="match status" value="1"/>
</dbReference>
<feature type="non-terminal residue" evidence="6">
    <location>
        <position position="1"/>
    </location>
</feature>
<dbReference type="AlphaFoldDB" id="A0A9D3MIS9"/>
<dbReference type="InterPro" id="IPR036179">
    <property type="entry name" value="Ig-like_dom_sf"/>
</dbReference>
<protein>
    <recommendedName>
        <fullName evidence="5">Ig-like domain-containing protein</fullName>
    </recommendedName>
</protein>
<dbReference type="EMBL" id="JAFIRN010000005">
    <property type="protein sequence ID" value="KAG5849594.1"/>
    <property type="molecule type" value="Genomic_DNA"/>
</dbReference>
<dbReference type="SUPFAM" id="SSF48726">
    <property type="entry name" value="Immunoglobulin"/>
    <property type="match status" value="1"/>
</dbReference>
<dbReference type="InterPro" id="IPR013783">
    <property type="entry name" value="Ig-like_fold"/>
</dbReference>
<keyword evidence="3" id="KW-0472">Membrane</keyword>